<dbReference type="EMBL" id="JBHFQA010000004">
    <property type="protein sequence ID" value="KAL2100014.1"/>
    <property type="molecule type" value="Genomic_DNA"/>
</dbReference>
<accession>A0ABD1KLF2</accession>
<reference evidence="2 3" key="1">
    <citation type="submission" date="2024-09" db="EMBL/GenBank/DDBJ databases">
        <title>A chromosome-level genome assembly of Gray's grenadier anchovy, Coilia grayii.</title>
        <authorList>
            <person name="Fu Z."/>
        </authorList>
    </citation>
    <scope>NUCLEOTIDE SEQUENCE [LARGE SCALE GENOMIC DNA]</scope>
    <source>
        <strain evidence="2">G4</strain>
        <tissue evidence="2">Muscle</tissue>
    </source>
</reference>
<evidence type="ECO:0000256" key="1">
    <source>
        <dbReference type="SAM" id="MobiDB-lite"/>
    </source>
</evidence>
<dbReference type="Pfam" id="PF03999">
    <property type="entry name" value="MAP65_ASE1"/>
    <property type="match status" value="1"/>
</dbReference>
<proteinExistence type="predicted"/>
<evidence type="ECO:0008006" key="4">
    <source>
        <dbReference type="Google" id="ProtNLM"/>
    </source>
</evidence>
<dbReference type="Gene3D" id="1.20.58.1520">
    <property type="match status" value="1"/>
</dbReference>
<evidence type="ECO:0000313" key="2">
    <source>
        <dbReference type="EMBL" id="KAL2100014.1"/>
    </source>
</evidence>
<evidence type="ECO:0000313" key="3">
    <source>
        <dbReference type="Proteomes" id="UP001591681"/>
    </source>
</evidence>
<name>A0ABD1KLF2_9TELE</name>
<sequence>MISGINMAMLQLVDIWDSIGIVEDQRAERMLTVKTHIENLLRDMIAEEESRRREIETGIVNTQKQLEELCKELTEKPYKVEDGLTVLQVEKKLRYRLEALQAEKNDRMMELKALQQEDEQLCSQLCATPHYVPSSTVPSREQLKALREHIQDLTIEKGRRLPVSTALRKDVALLAGEIGHDPETSLESEAVSDDPDVLLLTHENINALKLLIGQLELKRRSLTSTRDKLKDRAISLWNRLDCPEKDGGFPLDTQGTLTDDISRWKVEVDRLEQLQKAKLEDVIEKARLELIDMWDKCLSGPEQREPFNSHFCDSNYTEELLMVHDAELAKLKDYREQARPLLDNLEKWEKNWALFQDFERKASDPSRFSNRGGALLKETKERAKVQRMLPKLEDEMKAAVAVWEKSRGAAFLVRGQKLLDYICTQKEEYKLQKDREKSERMTKKADSTLFKTPTKRPMMSTSTSATPNKTRKQTPNQTVVRATATSMSSSSSLPSPCMSLQPSKPPVWPNKTLEGNTRAPLQEFNCEQLPAITYSDFTSELSRKASQEAIFNSTVVLDAERGSK</sequence>
<gene>
    <name evidence="2" type="ORF">ACEWY4_004408</name>
</gene>
<dbReference type="AlphaFoldDB" id="A0ABD1KLF2"/>
<dbReference type="PANTHER" id="PTHR19321">
    <property type="entry name" value="PROTEIN REGULATOR OF CYTOKINESIS 1 PRC1-RELATED"/>
    <property type="match status" value="1"/>
</dbReference>
<feature type="region of interest" description="Disordered" evidence="1">
    <location>
        <begin position="433"/>
        <end position="477"/>
    </location>
</feature>
<feature type="compositionally biased region" description="Basic and acidic residues" evidence="1">
    <location>
        <begin position="433"/>
        <end position="446"/>
    </location>
</feature>
<protein>
    <recommendedName>
        <fullName evidence="4">Protein regulator of cytokinesis 1-like</fullName>
    </recommendedName>
</protein>
<dbReference type="InterPro" id="IPR007145">
    <property type="entry name" value="MAP65_Ase1_PRC1"/>
</dbReference>
<comment type="caution">
    <text evidence="2">The sequence shown here is derived from an EMBL/GenBank/DDBJ whole genome shotgun (WGS) entry which is preliminary data.</text>
</comment>
<keyword evidence="3" id="KW-1185">Reference proteome</keyword>
<feature type="compositionally biased region" description="Polar residues" evidence="1">
    <location>
        <begin position="459"/>
        <end position="477"/>
    </location>
</feature>
<organism evidence="2 3">
    <name type="scientific">Coilia grayii</name>
    <name type="common">Gray's grenadier anchovy</name>
    <dbReference type="NCBI Taxonomy" id="363190"/>
    <lineage>
        <taxon>Eukaryota</taxon>
        <taxon>Metazoa</taxon>
        <taxon>Chordata</taxon>
        <taxon>Craniata</taxon>
        <taxon>Vertebrata</taxon>
        <taxon>Euteleostomi</taxon>
        <taxon>Actinopterygii</taxon>
        <taxon>Neopterygii</taxon>
        <taxon>Teleostei</taxon>
        <taxon>Clupei</taxon>
        <taxon>Clupeiformes</taxon>
        <taxon>Clupeoidei</taxon>
        <taxon>Engraulidae</taxon>
        <taxon>Coilinae</taxon>
        <taxon>Coilia</taxon>
    </lineage>
</organism>
<dbReference type="PANTHER" id="PTHR19321:SF6">
    <property type="entry name" value="PROTEIN REGULATOR OF CYTOKINESIS 1"/>
    <property type="match status" value="1"/>
</dbReference>
<dbReference type="Proteomes" id="UP001591681">
    <property type="component" value="Unassembled WGS sequence"/>
</dbReference>